<sequence>MPSKRSSSPSPSPARSMGDRSTNAQSRISAAAPAIHPDSTTPSPAANSNATTNTLRTMFNDSNNPRFTRSTLNSVGGDDNRYNNRNTHNTVNYNIGNINIPNLTLSGDANITFRFGPHEASSLAASTQVETSMPMHRRGQRDRRRGLERVGEVSRPENHVPFCDIMAHGANGARHRFFFNTLLS</sequence>
<accession>A0ABR1K518</accession>
<proteinExistence type="predicted"/>
<organism evidence="2 3">
    <name type="scientific">Marasmiellus scandens</name>
    <dbReference type="NCBI Taxonomy" id="2682957"/>
    <lineage>
        <taxon>Eukaryota</taxon>
        <taxon>Fungi</taxon>
        <taxon>Dikarya</taxon>
        <taxon>Basidiomycota</taxon>
        <taxon>Agaricomycotina</taxon>
        <taxon>Agaricomycetes</taxon>
        <taxon>Agaricomycetidae</taxon>
        <taxon>Agaricales</taxon>
        <taxon>Marasmiineae</taxon>
        <taxon>Omphalotaceae</taxon>
        <taxon>Marasmiellus</taxon>
    </lineage>
</organism>
<feature type="region of interest" description="Disordered" evidence="1">
    <location>
        <begin position="126"/>
        <end position="151"/>
    </location>
</feature>
<feature type="compositionally biased region" description="Polar residues" evidence="1">
    <location>
        <begin position="38"/>
        <end position="74"/>
    </location>
</feature>
<feature type="compositionally biased region" description="Low complexity" evidence="1">
    <location>
        <begin position="1"/>
        <end position="16"/>
    </location>
</feature>
<comment type="caution">
    <text evidence="2">The sequence shown here is derived from an EMBL/GenBank/DDBJ whole genome shotgun (WGS) entry which is preliminary data.</text>
</comment>
<evidence type="ECO:0000256" key="1">
    <source>
        <dbReference type="SAM" id="MobiDB-lite"/>
    </source>
</evidence>
<dbReference type="EMBL" id="JBANRG010000001">
    <property type="protein sequence ID" value="KAK7472302.1"/>
    <property type="molecule type" value="Genomic_DNA"/>
</dbReference>
<gene>
    <name evidence="2" type="ORF">VKT23_000422</name>
</gene>
<feature type="region of interest" description="Disordered" evidence="1">
    <location>
        <begin position="1"/>
        <end position="85"/>
    </location>
</feature>
<evidence type="ECO:0000313" key="3">
    <source>
        <dbReference type="Proteomes" id="UP001498398"/>
    </source>
</evidence>
<evidence type="ECO:0000313" key="2">
    <source>
        <dbReference type="EMBL" id="KAK7472302.1"/>
    </source>
</evidence>
<name>A0ABR1K518_9AGAR</name>
<keyword evidence="3" id="KW-1185">Reference proteome</keyword>
<reference evidence="2 3" key="1">
    <citation type="submission" date="2024-01" db="EMBL/GenBank/DDBJ databases">
        <title>A draft genome for the cacao thread blight pathogen Marasmiellus scandens.</title>
        <authorList>
            <person name="Baruah I.K."/>
            <person name="Leung J."/>
            <person name="Bukari Y."/>
            <person name="Amoako-Attah I."/>
            <person name="Meinhardt L.W."/>
            <person name="Bailey B.A."/>
            <person name="Cohen S.P."/>
        </authorList>
    </citation>
    <scope>NUCLEOTIDE SEQUENCE [LARGE SCALE GENOMIC DNA]</scope>
    <source>
        <strain evidence="2 3">GH-19</strain>
    </source>
</reference>
<protein>
    <submittedName>
        <fullName evidence="2">Uncharacterized protein</fullName>
    </submittedName>
</protein>
<feature type="compositionally biased region" description="Polar residues" evidence="1">
    <location>
        <begin position="19"/>
        <end position="28"/>
    </location>
</feature>
<feature type="compositionally biased region" description="Basic residues" evidence="1">
    <location>
        <begin position="135"/>
        <end position="144"/>
    </location>
</feature>
<dbReference type="Proteomes" id="UP001498398">
    <property type="component" value="Unassembled WGS sequence"/>
</dbReference>